<proteinExistence type="predicted"/>
<dbReference type="KEGG" id="rbc:BN938_2322"/>
<evidence type="ECO:0000313" key="2">
    <source>
        <dbReference type="Proteomes" id="UP000027616"/>
    </source>
</evidence>
<dbReference type="EMBL" id="HG934468">
    <property type="protein sequence ID" value="CDN32394.1"/>
    <property type="molecule type" value="Genomic_DNA"/>
</dbReference>
<organism evidence="1 2">
    <name type="scientific">Mucinivorans hirudinis</name>
    <dbReference type="NCBI Taxonomy" id="1433126"/>
    <lineage>
        <taxon>Bacteria</taxon>
        <taxon>Pseudomonadati</taxon>
        <taxon>Bacteroidota</taxon>
        <taxon>Bacteroidia</taxon>
        <taxon>Bacteroidales</taxon>
        <taxon>Rikenellaceae</taxon>
        <taxon>Mucinivorans</taxon>
    </lineage>
</organism>
<dbReference type="Proteomes" id="UP000027616">
    <property type="component" value="Chromosome I"/>
</dbReference>
<dbReference type="HOGENOM" id="CLU_3330318_0_0_10"/>
<reference evidence="1 2" key="1">
    <citation type="journal article" date="2015" name="Genome Announc.">
        <title>Complete Genome Sequence of the Novel Leech Symbiont Mucinivorans hirudinis M3T.</title>
        <authorList>
            <person name="Nelson M.C."/>
            <person name="Bomar L."/>
            <person name="Graf J."/>
        </authorList>
    </citation>
    <scope>NUCLEOTIDE SEQUENCE [LARGE SCALE GENOMIC DNA]</scope>
    <source>
        <strain evidence="2">M3</strain>
    </source>
</reference>
<protein>
    <submittedName>
        <fullName evidence="1">Uncharacterized protein</fullName>
    </submittedName>
</protein>
<evidence type="ECO:0000313" key="1">
    <source>
        <dbReference type="EMBL" id="CDN32394.1"/>
    </source>
</evidence>
<dbReference type="AlphaFoldDB" id="A0A060RE60"/>
<gene>
    <name evidence="1" type="ORF">BN938_2322</name>
</gene>
<accession>A0A060RE60</accession>
<keyword evidence="2" id="KW-1185">Reference proteome</keyword>
<sequence length="38" mass="4587">MEVKNEERKVKKVLNEKISLSTYFDKGINLFLIFFCFD</sequence>
<name>A0A060RE60_9BACT</name>